<dbReference type="InterPro" id="IPR011322">
    <property type="entry name" value="N-reg_PII-like_a/b"/>
</dbReference>
<keyword evidence="4" id="KW-1185">Reference proteome</keyword>
<dbReference type="SUPFAM" id="SSF54913">
    <property type="entry name" value="GlnB-like"/>
    <property type="match status" value="1"/>
</dbReference>
<dbReference type="Proteomes" id="UP000181981">
    <property type="component" value="Unassembled WGS sequence"/>
</dbReference>
<evidence type="ECO:0000313" key="2">
    <source>
        <dbReference type="EMBL" id="AHW61520.1"/>
    </source>
</evidence>
<dbReference type="EMBL" id="FOHT01000015">
    <property type="protein sequence ID" value="SET51026.1"/>
    <property type="molecule type" value="Genomic_DNA"/>
</dbReference>
<dbReference type="Proteomes" id="UP000023772">
    <property type="component" value="Chromosome"/>
</dbReference>
<reference evidence="3 5" key="2">
    <citation type="submission" date="2016-10" db="EMBL/GenBank/DDBJ databases">
        <authorList>
            <person name="de Groot N.N."/>
        </authorList>
    </citation>
    <scope>NUCLEOTIDE SEQUENCE [LARGE SCALE GENOMIC DNA]</scope>
    <source>
        <strain evidence="3 5">DSM 25947</strain>
    </source>
</reference>
<reference evidence="2 4" key="1">
    <citation type="submission" date="2014-03" db="EMBL/GenBank/DDBJ databases">
        <title>Complete genome sequence of a deeply braunched marine Bacteroidia bacterium Draconibacterium orientale type strain FH5T.</title>
        <authorList>
            <person name="Li X."/>
            <person name="Wang X."/>
            <person name="Xie Z."/>
            <person name="Du Z."/>
            <person name="Chen G."/>
        </authorList>
    </citation>
    <scope>NUCLEOTIDE SEQUENCE [LARGE SCALE GENOMIC DNA]</scope>
    <source>
        <strain evidence="2 4">FH5</strain>
    </source>
</reference>
<feature type="domain" description="DUF2007" evidence="1">
    <location>
        <begin position="11"/>
        <end position="73"/>
    </location>
</feature>
<evidence type="ECO:0000259" key="1">
    <source>
        <dbReference type="Pfam" id="PF09413"/>
    </source>
</evidence>
<name>X5E228_9BACT</name>
<protein>
    <submittedName>
        <fullName evidence="3">Putative signal transducing protein</fullName>
    </submittedName>
</protein>
<dbReference type="EMBL" id="CP007451">
    <property type="protein sequence ID" value="AHW61520.1"/>
    <property type="molecule type" value="Genomic_DNA"/>
</dbReference>
<dbReference type="KEGG" id="dori:FH5T_03205"/>
<dbReference type="RefSeq" id="WP_038555581.1">
    <property type="nucleotide sequence ID" value="NZ_FOHT01000015.1"/>
</dbReference>
<dbReference type="InterPro" id="IPR018551">
    <property type="entry name" value="DUF2007"/>
</dbReference>
<dbReference type="AlphaFoldDB" id="X5E228"/>
<gene>
    <name evidence="2" type="ORF">FH5T_03205</name>
    <name evidence="3" type="ORF">SAMN05444285_11515</name>
</gene>
<dbReference type="STRING" id="1168034.FH5T_03205"/>
<evidence type="ECO:0000313" key="4">
    <source>
        <dbReference type="Proteomes" id="UP000023772"/>
    </source>
</evidence>
<dbReference type="Pfam" id="PF09413">
    <property type="entry name" value="DUF2007"/>
    <property type="match status" value="1"/>
</dbReference>
<sequence>MEQQDKIVKLITGDDVIINRVKQELEAAGINALIKDRFKQGLAAGYGDGVPSAIDLFVVDTDFAQAQEILKALTEE</sequence>
<proteinExistence type="predicted"/>
<accession>X5E228</accession>
<organism evidence="3 5">
    <name type="scientific">Draconibacterium orientale</name>
    <dbReference type="NCBI Taxonomy" id="1168034"/>
    <lineage>
        <taxon>Bacteria</taxon>
        <taxon>Pseudomonadati</taxon>
        <taxon>Bacteroidota</taxon>
        <taxon>Bacteroidia</taxon>
        <taxon>Marinilabiliales</taxon>
        <taxon>Prolixibacteraceae</taxon>
        <taxon>Draconibacterium</taxon>
    </lineage>
</organism>
<evidence type="ECO:0000313" key="3">
    <source>
        <dbReference type="EMBL" id="SET51026.1"/>
    </source>
</evidence>
<dbReference type="HOGENOM" id="CLU_194262_2_0_10"/>
<dbReference type="OrthoDB" id="1149279at2"/>
<evidence type="ECO:0000313" key="5">
    <source>
        <dbReference type="Proteomes" id="UP000181981"/>
    </source>
</evidence>